<evidence type="ECO:0000256" key="5">
    <source>
        <dbReference type="ARBA" id="ARBA00023128"/>
    </source>
</evidence>
<dbReference type="EMBL" id="CP058606">
    <property type="protein sequence ID" value="QLG71744.1"/>
    <property type="molecule type" value="Genomic_DNA"/>
</dbReference>
<organism evidence="7 8">
    <name type="scientific">Zygotorulaspora mrakii</name>
    <name type="common">Zygosaccharomyces mrakii</name>
    <dbReference type="NCBI Taxonomy" id="42260"/>
    <lineage>
        <taxon>Eukaryota</taxon>
        <taxon>Fungi</taxon>
        <taxon>Dikarya</taxon>
        <taxon>Ascomycota</taxon>
        <taxon>Saccharomycotina</taxon>
        <taxon>Saccharomycetes</taxon>
        <taxon>Saccharomycetales</taxon>
        <taxon>Saccharomycetaceae</taxon>
        <taxon>Zygotorulaspora</taxon>
    </lineage>
</organism>
<dbReference type="AlphaFoldDB" id="A0A7H9B075"/>
<dbReference type="Proteomes" id="UP000509704">
    <property type="component" value="Chromosome 3"/>
</dbReference>
<keyword evidence="4" id="KW-0809">Transit peptide</keyword>
<evidence type="ECO:0000256" key="3">
    <source>
        <dbReference type="ARBA" id="ARBA00013994"/>
    </source>
</evidence>
<keyword evidence="5" id="KW-0496">Mitochondrion</keyword>
<dbReference type="RefSeq" id="XP_037143472.1">
    <property type="nucleotide sequence ID" value="XM_037287577.1"/>
</dbReference>
<dbReference type="OrthoDB" id="3996489at2759"/>
<evidence type="ECO:0000256" key="4">
    <source>
        <dbReference type="ARBA" id="ARBA00022946"/>
    </source>
</evidence>
<gene>
    <name evidence="7" type="ORF">HG535_0C00930</name>
</gene>
<feature type="region of interest" description="Disordered" evidence="6">
    <location>
        <begin position="48"/>
        <end position="81"/>
    </location>
</feature>
<feature type="compositionally biased region" description="Basic residues" evidence="6">
    <location>
        <begin position="355"/>
        <end position="365"/>
    </location>
</feature>
<dbReference type="KEGG" id="zmk:HG535_0C00930"/>
<evidence type="ECO:0000256" key="1">
    <source>
        <dbReference type="ARBA" id="ARBA00004173"/>
    </source>
</evidence>
<name>A0A7H9B075_ZYGMR</name>
<accession>A0A7H9B075</accession>
<protein>
    <recommendedName>
        <fullName evidence="3">Altered inheritance of mitochondria protein 23, mitochondrial</fullName>
    </recommendedName>
</protein>
<dbReference type="InterPro" id="IPR029427">
    <property type="entry name" value="AIM23"/>
</dbReference>
<proteinExistence type="inferred from homology"/>
<comment type="subcellular location">
    <subcellularLocation>
        <location evidence="1">Mitochondrion</location>
    </subcellularLocation>
</comment>
<feature type="compositionally biased region" description="Basic and acidic residues" evidence="6">
    <location>
        <begin position="52"/>
        <end position="65"/>
    </location>
</feature>
<reference evidence="7 8" key="1">
    <citation type="submission" date="2020-07" db="EMBL/GenBank/DDBJ databases">
        <title>The yeast mating-type switching endonuclease HO is a domesticated member of an unorthodox homing genetic element family.</title>
        <authorList>
            <person name="Coughlan A.Y."/>
            <person name="Lombardi L."/>
            <person name="Braun-Galleani S."/>
            <person name="Martos A.R."/>
            <person name="Galeote V."/>
            <person name="Bigey F."/>
            <person name="Dequin S."/>
            <person name="Byrne K.P."/>
            <person name="Wolfe K.H."/>
        </authorList>
    </citation>
    <scope>NUCLEOTIDE SEQUENCE [LARGE SCALE GENOMIC DNA]</scope>
    <source>
        <strain evidence="7 8">NRRL Y-6702</strain>
    </source>
</reference>
<feature type="compositionally biased region" description="Basic and acidic residues" evidence="6">
    <location>
        <begin position="330"/>
        <end position="354"/>
    </location>
</feature>
<evidence type="ECO:0000256" key="2">
    <source>
        <dbReference type="ARBA" id="ARBA00008476"/>
    </source>
</evidence>
<dbReference type="GO" id="GO:0005739">
    <property type="term" value="C:mitochondrion"/>
    <property type="evidence" value="ECO:0007669"/>
    <property type="project" value="UniProtKB-SubCell"/>
</dbReference>
<comment type="similarity">
    <text evidence="2">Belongs to the AIM23 family.</text>
</comment>
<keyword evidence="8" id="KW-1185">Reference proteome</keyword>
<evidence type="ECO:0000256" key="6">
    <source>
        <dbReference type="SAM" id="MobiDB-lite"/>
    </source>
</evidence>
<dbReference type="GeneID" id="59235440"/>
<sequence length="365" mass="42222">MMWKIISARATRYLLPPLSVIRTFAENGLKSDWTLNNDIIRNAISSKSQKLRRNDDTNDSKHREGFTNGGRGKNRFQAASGDRQLLHSRRKNIVIKWDTGNERDKEAANFIMSKVMRMNKSGTIHVINPESNKIEETSIREFAKGVNLSESGFSIADFKQINEHAQIPLVKLVDRKTALKRYSDEIAKRKQAELVSMGLMKKAQVNTNDTERAEDLVKQIKISWQIKLDDLTKQKAHEIVSQLKRGFKVYLYLDDRNSINSRNWASSFEQLRSNKLETKGISDKELLQRESVLKKLDQITEDYSVQPVKDGNIGTRMMIKLAPKPALYNNKDKAKQALKEHRKRERQEKLERRIEKKKNKNSTSV</sequence>
<feature type="region of interest" description="Disordered" evidence="6">
    <location>
        <begin position="329"/>
        <end position="365"/>
    </location>
</feature>
<evidence type="ECO:0000313" key="7">
    <source>
        <dbReference type="EMBL" id="QLG71744.1"/>
    </source>
</evidence>
<dbReference type="Pfam" id="PF14877">
    <property type="entry name" value="mIF3"/>
    <property type="match status" value="1"/>
</dbReference>
<evidence type="ECO:0000313" key="8">
    <source>
        <dbReference type="Proteomes" id="UP000509704"/>
    </source>
</evidence>